<evidence type="ECO:0000313" key="1">
    <source>
        <dbReference type="EMBL" id="KAB8209259.1"/>
    </source>
</evidence>
<dbReference type="VEuPathDB" id="FungiDB:BDV34DRAFT_188801"/>
<dbReference type="InterPro" id="IPR036460">
    <property type="entry name" value="Cu_amine_oxidase_C_sf"/>
</dbReference>
<protein>
    <submittedName>
        <fullName evidence="1">Uncharacterized protein</fullName>
    </submittedName>
</protein>
<accession>A0A5N6DVZ1</accession>
<dbReference type="GO" id="GO:0005507">
    <property type="term" value="F:copper ion binding"/>
    <property type="evidence" value="ECO:0007669"/>
    <property type="project" value="InterPro"/>
</dbReference>
<dbReference type="GO" id="GO:0009308">
    <property type="term" value="P:amine metabolic process"/>
    <property type="evidence" value="ECO:0007669"/>
    <property type="project" value="InterPro"/>
</dbReference>
<evidence type="ECO:0000313" key="2">
    <source>
        <dbReference type="Proteomes" id="UP000326532"/>
    </source>
</evidence>
<proteinExistence type="predicted"/>
<dbReference type="GO" id="GO:0048038">
    <property type="term" value="F:quinone binding"/>
    <property type="evidence" value="ECO:0007669"/>
    <property type="project" value="InterPro"/>
</dbReference>
<keyword evidence="2" id="KW-1185">Reference proteome</keyword>
<dbReference type="Gene3D" id="2.70.98.20">
    <property type="entry name" value="Copper amine oxidase, catalytic domain"/>
    <property type="match status" value="1"/>
</dbReference>
<dbReference type="EMBL" id="ML734947">
    <property type="protein sequence ID" value="KAB8209259.1"/>
    <property type="molecule type" value="Genomic_DNA"/>
</dbReference>
<sequence>MHHVPHTGDLPNTVFTTAHSRVQFTPLNYLAGDPSRQTVNMVRVNYANGSATAVKTFGQAEEVCTVPITGIEEELWRYQGDVVVRKFPYNPNDPYYEMEGDA</sequence>
<name>A0A5N6DVZ1_ASPPA</name>
<dbReference type="GO" id="GO:0008131">
    <property type="term" value="F:primary methylamine oxidase activity"/>
    <property type="evidence" value="ECO:0007669"/>
    <property type="project" value="InterPro"/>
</dbReference>
<gene>
    <name evidence="1" type="ORF">BDV34DRAFT_188801</name>
</gene>
<dbReference type="AlphaFoldDB" id="A0A5N6DVZ1"/>
<dbReference type="SUPFAM" id="SSF49998">
    <property type="entry name" value="Amine oxidase catalytic domain"/>
    <property type="match status" value="1"/>
</dbReference>
<reference evidence="1 2" key="1">
    <citation type="submission" date="2019-04" db="EMBL/GenBank/DDBJ databases">
        <title>Fungal friends and foes A comparative genomics study of 23 Aspergillus species from section Flavi.</title>
        <authorList>
            <consortium name="DOE Joint Genome Institute"/>
            <person name="Kjaerbolling I."/>
            <person name="Vesth T.C."/>
            <person name="Frisvad J.C."/>
            <person name="Nybo J.L."/>
            <person name="Theobald S."/>
            <person name="Kildgaard S."/>
            <person name="Petersen T.I."/>
            <person name="Kuo A."/>
            <person name="Sato A."/>
            <person name="Lyhne E.K."/>
            <person name="Kogle M.E."/>
            <person name="Wiebenga A."/>
            <person name="Kun R.S."/>
            <person name="Lubbers R.J."/>
            <person name="Makela M.R."/>
            <person name="Barry K."/>
            <person name="Chovatia M."/>
            <person name="Clum A."/>
            <person name="Daum C."/>
            <person name="Haridas S."/>
            <person name="He G."/>
            <person name="LaButti K."/>
            <person name="Lipzen A."/>
            <person name="Mondo S."/>
            <person name="Pangilinan J."/>
            <person name="Riley R."/>
            <person name="Salamov A."/>
            <person name="Simmons B.A."/>
            <person name="Magnuson J.K."/>
            <person name="Henrissat B."/>
            <person name="Mortensen U.H."/>
            <person name="Larsen T.O."/>
            <person name="De vries R.P."/>
            <person name="Grigoriev I.V."/>
            <person name="Machida M."/>
            <person name="Baker S.E."/>
            <person name="Andersen M.R."/>
        </authorList>
    </citation>
    <scope>NUCLEOTIDE SEQUENCE [LARGE SCALE GENOMIC DNA]</scope>
    <source>
        <strain evidence="1 2">CBS 117618</strain>
    </source>
</reference>
<organism evidence="1 2">
    <name type="scientific">Aspergillus parasiticus</name>
    <dbReference type="NCBI Taxonomy" id="5067"/>
    <lineage>
        <taxon>Eukaryota</taxon>
        <taxon>Fungi</taxon>
        <taxon>Dikarya</taxon>
        <taxon>Ascomycota</taxon>
        <taxon>Pezizomycotina</taxon>
        <taxon>Eurotiomycetes</taxon>
        <taxon>Eurotiomycetidae</taxon>
        <taxon>Eurotiales</taxon>
        <taxon>Aspergillaceae</taxon>
        <taxon>Aspergillus</taxon>
        <taxon>Aspergillus subgen. Circumdati</taxon>
    </lineage>
</organism>
<dbReference type="Proteomes" id="UP000326532">
    <property type="component" value="Unassembled WGS sequence"/>
</dbReference>